<evidence type="ECO:0000313" key="2">
    <source>
        <dbReference type="Proteomes" id="UP000219338"/>
    </source>
</evidence>
<dbReference type="EMBL" id="FUEG01000009">
    <property type="protein sequence ID" value="SJL08793.1"/>
    <property type="molecule type" value="Genomic_DNA"/>
</dbReference>
<proteinExistence type="predicted"/>
<organism evidence="1 2">
    <name type="scientific">Armillaria ostoyae</name>
    <name type="common">Armillaria root rot fungus</name>
    <dbReference type="NCBI Taxonomy" id="47428"/>
    <lineage>
        <taxon>Eukaryota</taxon>
        <taxon>Fungi</taxon>
        <taxon>Dikarya</taxon>
        <taxon>Basidiomycota</taxon>
        <taxon>Agaricomycotina</taxon>
        <taxon>Agaricomycetes</taxon>
        <taxon>Agaricomycetidae</taxon>
        <taxon>Agaricales</taxon>
        <taxon>Marasmiineae</taxon>
        <taxon>Physalacriaceae</taxon>
        <taxon>Armillaria</taxon>
    </lineage>
</organism>
<gene>
    <name evidence="1" type="ORF">ARMOST_12163</name>
</gene>
<dbReference type="OMA" id="IFASHQY"/>
<protein>
    <submittedName>
        <fullName evidence="1">Uncharacterized protein</fullName>
    </submittedName>
</protein>
<keyword evidence="2" id="KW-1185">Reference proteome</keyword>
<evidence type="ECO:0000313" key="1">
    <source>
        <dbReference type="EMBL" id="SJL08793.1"/>
    </source>
</evidence>
<dbReference type="OrthoDB" id="3048298at2759"/>
<sequence length="142" mass="16000">MKELPSPLERTGLVEQPEEIGVDWFEGRCIDSGCVSGFAAGSPEGKHRQGELSVQDAARETHTFKIFASHQYQIPDGSYVLLGSRRWPENPNNEPQGQFWVIGRRQSDEKFEKVSVFEMADSEEVEKLEKLGVVTTVKVFLT</sequence>
<dbReference type="AlphaFoldDB" id="A0A284RJ77"/>
<reference evidence="2" key="1">
    <citation type="journal article" date="2017" name="Nat. Ecol. Evol.">
        <title>Genome expansion and lineage-specific genetic innovations in the forest pathogenic fungi Armillaria.</title>
        <authorList>
            <person name="Sipos G."/>
            <person name="Prasanna A.N."/>
            <person name="Walter M.C."/>
            <person name="O'Connor E."/>
            <person name="Balint B."/>
            <person name="Krizsan K."/>
            <person name="Kiss B."/>
            <person name="Hess J."/>
            <person name="Varga T."/>
            <person name="Slot J."/>
            <person name="Riley R."/>
            <person name="Boka B."/>
            <person name="Rigling D."/>
            <person name="Barry K."/>
            <person name="Lee J."/>
            <person name="Mihaltcheva S."/>
            <person name="LaButti K."/>
            <person name="Lipzen A."/>
            <person name="Waldron R."/>
            <person name="Moloney N.M."/>
            <person name="Sperisen C."/>
            <person name="Kredics L."/>
            <person name="Vagvoelgyi C."/>
            <person name="Patrignani A."/>
            <person name="Fitzpatrick D."/>
            <person name="Nagy I."/>
            <person name="Doyle S."/>
            <person name="Anderson J.B."/>
            <person name="Grigoriev I.V."/>
            <person name="Gueldener U."/>
            <person name="Muensterkoetter M."/>
            <person name="Nagy L.G."/>
        </authorList>
    </citation>
    <scope>NUCLEOTIDE SEQUENCE [LARGE SCALE GENOMIC DNA]</scope>
    <source>
        <strain evidence="2">C18/9</strain>
    </source>
</reference>
<name>A0A284RJ77_ARMOS</name>
<accession>A0A284RJ77</accession>
<dbReference type="Proteomes" id="UP000219338">
    <property type="component" value="Unassembled WGS sequence"/>
</dbReference>